<dbReference type="Proteomes" id="UP000648352">
    <property type="component" value="Unassembled WGS sequence"/>
</dbReference>
<comment type="caution">
    <text evidence="7">The sequence shown here is derived from an EMBL/GenBank/DDBJ whole genome shotgun (WGS) entry which is preliminary data.</text>
</comment>
<dbReference type="InterPro" id="IPR020846">
    <property type="entry name" value="MFS_dom"/>
</dbReference>
<feature type="transmembrane region" description="Helical" evidence="5">
    <location>
        <begin position="280"/>
        <end position="299"/>
    </location>
</feature>
<dbReference type="CDD" id="cd17393">
    <property type="entry name" value="MFS_MosC_like"/>
    <property type="match status" value="1"/>
</dbReference>
<dbReference type="InterPro" id="IPR051788">
    <property type="entry name" value="MFS_Transporter"/>
</dbReference>
<dbReference type="Gene3D" id="1.20.1250.20">
    <property type="entry name" value="MFS general substrate transporter like domains"/>
    <property type="match status" value="2"/>
</dbReference>
<proteinExistence type="predicted"/>
<keyword evidence="2 5" id="KW-0812">Transmembrane</keyword>
<dbReference type="Pfam" id="PF07690">
    <property type="entry name" value="MFS_1"/>
    <property type="match status" value="1"/>
</dbReference>
<dbReference type="EMBL" id="JACSQP010000008">
    <property type="protein sequence ID" value="MBD7958443.1"/>
    <property type="molecule type" value="Genomic_DNA"/>
</dbReference>
<feature type="transmembrane region" description="Helical" evidence="5">
    <location>
        <begin position="123"/>
        <end position="146"/>
    </location>
</feature>
<evidence type="ECO:0000256" key="1">
    <source>
        <dbReference type="ARBA" id="ARBA00004651"/>
    </source>
</evidence>
<feature type="transmembrane region" description="Helical" evidence="5">
    <location>
        <begin position="71"/>
        <end position="91"/>
    </location>
</feature>
<sequence>MSPRCYAVGGVESIRYADSVNTALSRRGFVRWRTAIFAIFAASGLSIATWASRVPSIKADLGIENSQIGLMLLAMGVASILGLSASSVIIARFGTRTGMLGAMIVFAAGVALIGIGTNLAPSVAVVLVGLALFGFGNGSVDVMMNVEGAAIETQSSKTLLPLFHAFFSVGTVLGAGLGALAASLEINVFTHTAVVTALIVVVAFVAHANVPVHVGADAPQTHADAPRPAWRTRLAASLSAWREPRTYALGVVMLGMAFAEGGANDWLALGVSEDHGGGDALGATALMVFSVAMTVVRVVGGPLVDRFGRVATLRVLAVTATAGIVLFILAPTLPLVFVGAALWGMGASLGFPLGMSAAADDPARAAARVSAAATIGYVAFLCGPPVLGFISDQIGLLNTLYIVVALVVASGLASGAARPTAGSTVGVGRRVEHG</sequence>
<keyword evidence="4 5" id="KW-0472">Membrane</keyword>
<evidence type="ECO:0000256" key="4">
    <source>
        <dbReference type="ARBA" id="ARBA00023136"/>
    </source>
</evidence>
<keyword evidence="3 5" id="KW-1133">Transmembrane helix</keyword>
<feature type="transmembrane region" description="Helical" evidence="5">
    <location>
        <begin position="247"/>
        <end position="268"/>
    </location>
</feature>
<feature type="domain" description="Major facilitator superfamily (MFS) profile" evidence="6">
    <location>
        <begin position="30"/>
        <end position="422"/>
    </location>
</feature>
<feature type="transmembrane region" description="Helical" evidence="5">
    <location>
        <begin position="34"/>
        <end position="51"/>
    </location>
</feature>
<reference evidence="7 8" key="1">
    <citation type="submission" date="2020-08" db="EMBL/GenBank/DDBJ databases">
        <title>A Genomic Blueprint of the Chicken Gut Microbiome.</title>
        <authorList>
            <person name="Gilroy R."/>
            <person name="Ravi A."/>
            <person name="Getino M."/>
            <person name="Pursley I."/>
            <person name="Horton D.L."/>
            <person name="Alikhan N.-F."/>
            <person name="Baker D."/>
            <person name="Gharbi K."/>
            <person name="Hall N."/>
            <person name="Watson M."/>
            <person name="Adriaenssens E.M."/>
            <person name="Foster-Nyarko E."/>
            <person name="Jarju S."/>
            <person name="Secka A."/>
            <person name="Antonio M."/>
            <person name="Oren A."/>
            <person name="Chaudhuri R."/>
            <person name="La Ragione R.M."/>
            <person name="Hildebrand F."/>
            <person name="Pallen M.J."/>
        </authorList>
    </citation>
    <scope>NUCLEOTIDE SEQUENCE [LARGE SCALE GENOMIC DNA]</scope>
    <source>
        <strain evidence="7 8">Sa4CUA7</strain>
    </source>
</reference>
<dbReference type="InterPro" id="IPR036259">
    <property type="entry name" value="MFS_trans_sf"/>
</dbReference>
<dbReference type="PANTHER" id="PTHR23514:SF13">
    <property type="entry name" value="INNER MEMBRANE PROTEIN YBJJ"/>
    <property type="match status" value="1"/>
</dbReference>
<organism evidence="7 8">
    <name type="scientific">Microbacterium pullorum</name>
    <dbReference type="NCBI Taxonomy" id="2762236"/>
    <lineage>
        <taxon>Bacteria</taxon>
        <taxon>Bacillati</taxon>
        <taxon>Actinomycetota</taxon>
        <taxon>Actinomycetes</taxon>
        <taxon>Micrococcales</taxon>
        <taxon>Microbacteriaceae</taxon>
        <taxon>Microbacterium</taxon>
    </lineage>
</organism>
<feature type="transmembrane region" description="Helical" evidence="5">
    <location>
        <begin position="158"/>
        <end position="182"/>
    </location>
</feature>
<dbReference type="InterPro" id="IPR011701">
    <property type="entry name" value="MFS"/>
</dbReference>
<feature type="transmembrane region" description="Helical" evidence="5">
    <location>
        <begin position="188"/>
        <end position="206"/>
    </location>
</feature>
<evidence type="ECO:0000313" key="8">
    <source>
        <dbReference type="Proteomes" id="UP000648352"/>
    </source>
</evidence>
<evidence type="ECO:0000256" key="3">
    <source>
        <dbReference type="ARBA" id="ARBA00022989"/>
    </source>
</evidence>
<evidence type="ECO:0000313" key="7">
    <source>
        <dbReference type="EMBL" id="MBD7958443.1"/>
    </source>
</evidence>
<evidence type="ECO:0000256" key="2">
    <source>
        <dbReference type="ARBA" id="ARBA00022692"/>
    </source>
</evidence>
<dbReference type="SUPFAM" id="SSF103473">
    <property type="entry name" value="MFS general substrate transporter"/>
    <property type="match status" value="1"/>
</dbReference>
<comment type="subcellular location">
    <subcellularLocation>
        <location evidence="1">Cell membrane</location>
        <topology evidence="1">Multi-pass membrane protein</topology>
    </subcellularLocation>
</comment>
<evidence type="ECO:0000259" key="6">
    <source>
        <dbReference type="PROSITE" id="PS50850"/>
    </source>
</evidence>
<feature type="transmembrane region" description="Helical" evidence="5">
    <location>
        <begin position="98"/>
        <end position="117"/>
    </location>
</feature>
<dbReference type="PANTHER" id="PTHR23514">
    <property type="entry name" value="BYPASS OF STOP CODON PROTEIN 6"/>
    <property type="match status" value="1"/>
</dbReference>
<keyword evidence="8" id="KW-1185">Reference proteome</keyword>
<feature type="transmembrane region" description="Helical" evidence="5">
    <location>
        <begin position="393"/>
        <end position="413"/>
    </location>
</feature>
<dbReference type="PROSITE" id="PS50850">
    <property type="entry name" value="MFS"/>
    <property type="match status" value="1"/>
</dbReference>
<accession>A0ABR8S4N3</accession>
<protein>
    <submittedName>
        <fullName evidence="7">MFS transporter</fullName>
    </submittedName>
</protein>
<gene>
    <name evidence="7" type="ORF">H9651_12395</name>
</gene>
<feature type="transmembrane region" description="Helical" evidence="5">
    <location>
        <begin position="365"/>
        <end position="387"/>
    </location>
</feature>
<evidence type="ECO:0000256" key="5">
    <source>
        <dbReference type="SAM" id="Phobius"/>
    </source>
</evidence>
<name>A0ABR8S4N3_9MICO</name>